<evidence type="ECO:0000313" key="4">
    <source>
        <dbReference type="Proteomes" id="UP000182444"/>
    </source>
</evidence>
<dbReference type="InterPro" id="IPR032675">
    <property type="entry name" value="LRR_dom_sf"/>
</dbReference>
<feature type="region of interest" description="Disordered" evidence="1">
    <location>
        <begin position="484"/>
        <end position="506"/>
    </location>
</feature>
<evidence type="ECO:0000256" key="1">
    <source>
        <dbReference type="SAM" id="MobiDB-lite"/>
    </source>
</evidence>
<dbReference type="EMBL" id="KZ859059">
    <property type="protein sequence ID" value="RDW23898.1"/>
    <property type="molecule type" value="Genomic_DNA"/>
</dbReference>
<dbReference type="AlphaFoldDB" id="A0A1H6PJE1"/>
<proteinExistence type="predicted"/>
<dbReference type="SUPFAM" id="SSF52047">
    <property type="entry name" value="RNI-like"/>
    <property type="match status" value="1"/>
</dbReference>
<protein>
    <recommendedName>
        <fullName evidence="6">F-box domain-containing protein</fullName>
    </recommendedName>
</protein>
<reference evidence="2 4" key="1">
    <citation type="journal article" date="2016" name="PLoS ONE">
        <title>Sequence Assembly of Yarrowia lipolytica Strain W29/CLIB89 Shows Transposable Element Diversity.</title>
        <authorList>
            <person name="Magnan C."/>
            <person name="Yu J."/>
            <person name="Chang I."/>
            <person name="Jahn E."/>
            <person name="Kanomata Y."/>
            <person name="Wu J."/>
            <person name="Zeller M."/>
            <person name="Oakes M."/>
            <person name="Baldi P."/>
            <person name="Sandmeyer S."/>
        </authorList>
    </citation>
    <scope>NUCLEOTIDE SEQUENCE [LARGE SCALE GENOMIC DNA]</scope>
    <source>
        <strain evidence="2">CLIB89</strain>
        <strain evidence="4">CLIB89(W29)</strain>
    </source>
</reference>
<dbReference type="GeneID" id="2909319"/>
<dbReference type="Proteomes" id="UP000256601">
    <property type="component" value="Unassembled WGS sequence"/>
</dbReference>
<dbReference type="PANTHER" id="PTHR13318">
    <property type="entry name" value="PARTNER OF PAIRED, ISOFORM B-RELATED"/>
    <property type="match status" value="1"/>
</dbReference>
<dbReference type="Gene3D" id="3.80.10.10">
    <property type="entry name" value="Ribonuclease Inhibitor"/>
    <property type="match status" value="2"/>
</dbReference>
<gene>
    <name evidence="3" type="ORF">B0I71DRAFT_8080</name>
    <name evidence="2" type="ORF">YALI1_C08791g</name>
</gene>
<dbReference type="eggNOG" id="ENOG502R9EV">
    <property type="taxonomic scope" value="Eukaryota"/>
</dbReference>
<dbReference type="VEuPathDB" id="FungiDB:YALI0_C06556g"/>
<dbReference type="EMBL" id="CP017555">
    <property type="protein sequence ID" value="AOW02434.1"/>
    <property type="molecule type" value="Genomic_DNA"/>
</dbReference>
<organism evidence="2 4">
    <name type="scientific">Yarrowia lipolytica</name>
    <name type="common">Candida lipolytica</name>
    <dbReference type="NCBI Taxonomy" id="4952"/>
    <lineage>
        <taxon>Eukaryota</taxon>
        <taxon>Fungi</taxon>
        <taxon>Dikarya</taxon>
        <taxon>Ascomycota</taxon>
        <taxon>Saccharomycotina</taxon>
        <taxon>Dipodascomycetes</taxon>
        <taxon>Dipodascales</taxon>
        <taxon>Dipodascales incertae sedis</taxon>
        <taxon>Yarrowia</taxon>
    </lineage>
</organism>
<reference evidence="3 5" key="2">
    <citation type="submission" date="2018-07" db="EMBL/GenBank/DDBJ databases">
        <title>Draft Genome Assemblies for Five Robust Yarrowia lipolytica Strains Exhibiting High Lipid Production and Pentose Sugar Utilization and Sugar Alcohol Secretion from Undetoxified Lignocellulosic Biomass Hydrolysates.</title>
        <authorList>
            <consortium name="DOE Joint Genome Institute"/>
            <person name="Walker C."/>
            <person name="Ryu S."/>
            <person name="Na H."/>
            <person name="Zane M."/>
            <person name="LaButti K."/>
            <person name="Lipzen A."/>
            <person name="Haridas S."/>
            <person name="Barry K."/>
            <person name="Grigoriev I.V."/>
            <person name="Quarterman J."/>
            <person name="Slininger P."/>
            <person name="Dien B."/>
            <person name="Trinh C.T."/>
        </authorList>
    </citation>
    <scope>NUCLEOTIDE SEQUENCE [LARGE SCALE GENOMIC DNA]</scope>
    <source>
        <strain evidence="3 5">YB392</strain>
    </source>
</reference>
<sequence length="565" mass="62860">MSESSPPPNYYIPASVNITSLPPEVLSKVMQWALPSADAESGNSGETYYSQTNWLAKCMTTHSSFYNAGVPLLYRHVAFSHSLEFDRFLKSILETGYGVLVKCLDFSDFTSVGLGRTARMNQEIQYVTAETICHALELCPNLAEFLGSESIGMDMSAKVLTRLLSMPYLEALDFCGATHPTFTQGFIEAMNFYAQQEVYFPNLIRLSFHACSNLSDDIFQKLLPRLPNLEQLDLTHTQVKSASLLDIPASAKIKYLSLARCYHLDSQGLLKFLVVHPATRQLEWLSLMFEATKPSPIAARDFDIILKYLPMETLTTLNLHGCLPVNQTHLELICSLKNLESLSLGYTNIPFECLRKLLPELPHLKYIDISGNPCINQWSIQDTALLNANRNVEMFEISSDVLSRLTGVRIPGFCVLQGQGNRGWVTRGDDPPTPRRLAATGESPLSSYLHTVPQVTNNSETHATSQTVAPPKFSFSQFAQAKIEQSSKSPPARRSPGMRPIVSTSTASSFRKVKTPMMVLNMDMGSSIWIKASRKINMCQVGIGGLSTSDAVKERGIYLYYAFNK</sequence>
<dbReference type="Proteomes" id="UP000182444">
    <property type="component" value="Chromosome 1C"/>
</dbReference>
<evidence type="ECO:0008006" key="6">
    <source>
        <dbReference type="Google" id="ProtNLM"/>
    </source>
</evidence>
<evidence type="ECO:0000313" key="3">
    <source>
        <dbReference type="EMBL" id="RDW23898.1"/>
    </source>
</evidence>
<evidence type="ECO:0000313" key="5">
    <source>
        <dbReference type="Proteomes" id="UP000256601"/>
    </source>
</evidence>
<dbReference type="GO" id="GO:0031146">
    <property type="term" value="P:SCF-dependent proteasomal ubiquitin-dependent protein catabolic process"/>
    <property type="evidence" value="ECO:0007669"/>
    <property type="project" value="TreeGrafter"/>
</dbReference>
<dbReference type="OMA" id="TAETICH"/>
<accession>A0A1H6PJE1</accession>
<dbReference type="GO" id="GO:0019005">
    <property type="term" value="C:SCF ubiquitin ligase complex"/>
    <property type="evidence" value="ECO:0007669"/>
    <property type="project" value="TreeGrafter"/>
</dbReference>
<evidence type="ECO:0000313" key="2">
    <source>
        <dbReference type="EMBL" id="AOW02434.1"/>
    </source>
</evidence>
<dbReference type="VEuPathDB" id="FungiDB:YALI1_C08791g"/>
<dbReference type="KEGG" id="yli:2909319"/>
<name>A0A1H6PJE1_YARLL</name>